<feature type="transmembrane region" description="Helical" evidence="1">
    <location>
        <begin position="6"/>
        <end position="29"/>
    </location>
</feature>
<dbReference type="Proteomes" id="UP000196587">
    <property type="component" value="Unassembled WGS sequence"/>
</dbReference>
<evidence type="ECO:0000256" key="1">
    <source>
        <dbReference type="SAM" id="Phobius"/>
    </source>
</evidence>
<sequence>MFIFLLWHLFFMMYEMFGELLLNNVLFALKRVDNLPADMHLAFKRKQLFGVYSNNCFCTFEF</sequence>
<dbReference type="EMBL" id="NFKE01000005">
    <property type="protein sequence ID" value="OUP34554.1"/>
    <property type="molecule type" value="Genomic_DNA"/>
</dbReference>
<protein>
    <submittedName>
        <fullName evidence="2">Uncharacterized protein</fullName>
    </submittedName>
</protein>
<reference evidence="3" key="1">
    <citation type="submission" date="2017-04" db="EMBL/GenBank/DDBJ databases">
        <title>Function of individual gut microbiota members based on whole genome sequencing of pure cultures obtained from chicken caecum.</title>
        <authorList>
            <person name="Medvecky M."/>
            <person name="Cejkova D."/>
            <person name="Polansky O."/>
            <person name="Karasova D."/>
            <person name="Kubasova T."/>
            <person name="Cizek A."/>
            <person name="Rychlik I."/>
        </authorList>
    </citation>
    <scope>NUCLEOTIDE SEQUENCE [LARGE SCALE GENOMIC DNA]</scope>
    <source>
        <strain evidence="3">An189</strain>
    </source>
</reference>
<keyword evidence="1" id="KW-0812">Transmembrane</keyword>
<name>A0A1Y4JQ07_9BACE</name>
<evidence type="ECO:0000313" key="2">
    <source>
        <dbReference type="EMBL" id="OUP34554.1"/>
    </source>
</evidence>
<dbReference type="AlphaFoldDB" id="A0A1Y4JQ07"/>
<keyword evidence="1" id="KW-0472">Membrane</keyword>
<evidence type="ECO:0000313" key="3">
    <source>
        <dbReference type="Proteomes" id="UP000196587"/>
    </source>
</evidence>
<organism evidence="2 3">
    <name type="scientific">Bacteroides clarus</name>
    <dbReference type="NCBI Taxonomy" id="626929"/>
    <lineage>
        <taxon>Bacteria</taxon>
        <taxon>Pseudomonadati</taxon>
        <taxon>Bacteroidota</taxon>
        <taxon>Bacteroidia</taxon>
        <taxon>Bacteroidales</taxon>
        <taxon>Bacteroidaceae</taxon>
        <taxon>Bacteroides</taxon>
    </lineage>
</organism>
<accession>A0A1Y4JQ07</accession>
<proteinExistence type="predicted"/>
<gene>
    <name evidence="2" type="ORF">B5F24_08915</name>
</gene>
<keyword evidence="1" id="KW-1133">Transmembrane helix</keyword>
<comment type="caution">
    <text evidence="2">The sequence shown here is derived from an EMBL/GenBank/DDBJ whole genome shotgun (WGS) entry which is preliminary data.</text>
</comment>